<feature type="domain" description="Cyclin-like" evidence="7">
    <location>
        <begin position="125"/>
        <end position="213"/>
    </location>
</feature>
<evidence type="ECO:0000256" key="4">
    <source>
        <dbReference type="ARBA" id="ARBA00023306"/>
    </source>
</evidence>
<reference evidence="9 10" key="1">
    <citation type="journal article" date="2019" name="Nat. Plants">
        <title>Genome sequencing of Musa balbisiana reveals subgenome evolution and function divergence in polyploid bananas.</title>
        <authorList>
            <person name="Yao X."/>
        </authorList>
    </citation>
    <scope>NUCLEOTIDE SEQUENCE [LARGE SCALE GENOMIC DNA]</scope>
    <source>
        <strain evidence="10">cv. DH-PKW</strain>
        <tissue evidence="9">Leaves</tissue>
    </source>
</reference>
<dbReference type="SUPFAM" id="SSF47954">
    <property type="entry name" value="Cyclin-like"/>
    <property type="match status" value="1"/>
</dbReference>
<dbReference type="GO" id="GO:0051301">
    <property type="term" value="P:cell division"/>
    <property type="evidence" value="ECO:0007669"/>
    <property type="project" value="UniProtKB-KW"/>
</dbReference>
<accession>A0A4S8JEP6</accession>
<comment type="similarity">
    <text evidence="1">Belongs to the cyclin family. Cyclin D subfamily.</text>
</comment>
<feature type="region of interest" description="Disordered" evidence="6">
    <location>
        <begin position="355"/>
        <end position="377"/>
    </location>
</feature>
<dbReference type="FunFam" id="1.10.472.10:FF:000060">
    <property type="entry name" value="D6-type cyclin"/>
    <property type="match status" value="1"/>
</dbReference>
<feature type="domain" description="Cyclin C-terminal" evidence="8">
    <location>
        <begin position="222"/>
        <end position="358"/>
    </location>
</feature>
<evidence type="ECO:0000313" key="9">
    <source>
        <dbReference type="EMBL" id="THU59372.1"/>
    </source>
</evidence>
<dbReference type="AlphaFoldDB" id="A0A4S8JEP6"/>
<dbReference type="PANTHER" id="PTHR10177">
    <property type="entry name" value="CYCLINS"/>
    <property type="match status" value="1"/>
</dbReference>
<dbReference type="InterPro" id="IPR013763">
    <property type="entry name" value="Cyclin-like_dom"/>
</dbReference>
<dbReference type="SMART" id="SM01332">
    <property type="entry name" value="Cyclin_C"/>
    <property type="match status" value="1"/>
</dbReference>
<evidence type="ECO:0000256" key="6">
    <source>
        <dbReference type="SAM" id="MobiDB-lite"/>
    </source>
</evidence>
<name>A0A4S8JEP6_MUSBA</name>
<dbReference type="InterPro" id="IPR006671">
    <property type="entry name" value="Cyclin_N"/>
</dbReference>
<comment type="caution">
    <text evidence="9">The sequence shown here is derived from an EMBL/GenBank/DDBJ whole genome shotgun (WGS) entry which is preliminary data.</text>
</comment>
<evidence type="ECO:0000313" key="10">
    <source>
        <dbReference type="Proteomes" id="UP000317650"/>
    </source>
</evidence>
<protein>
    <recommendedName>
        <fullName evidence="11">Cyclin N-terminal domain-containing protein</fullName>
    </recommendedName>
</protein>
<evidence type="ECO:0000256" key="2">
    <source>
        <dbReference type="ARBA" id="ARBA00022618"/>
    </source>
</evidence>
<dbReference type="Proteomes" id="UP000317650">
    <property type="component" value="Chromosome 7"/>
</dbReference>
<evidence type="ECO:0000256" key="5">
    <source>
        <dbReference type="RuleBase" id="RU000383"/>
    </source>
</evidence>
<gene>
    <name evidence="9" type="ORF">C4D60_Mb07t01460</name>
</gene>
<dbReference type="Pfam" id="PF00134">
    <property type="entry name" value="Cyclin_N"/>
    <property type="match status" value="1"/>
</dbReference>
<evidence type="ECO:0000259" key="8">
    <source>
        <dbReference type="SMART" id="SM01332"/>
    </source>
</evidence>
<organism evidence="9 10">
    <name type="scientific">Musa balbisiana</name>
    <name type="common">Banana</name>
    <dbReference type="NCBI Taxonomy" id="52838"/>
    <lineage>
        <taxon>Eukaryota</taxon>
        <taxon>Viridiplantae</taxon>
        <taxon>Streptophyta</taxon>
        <taxon>Embryophyta</taxon>
        <taxon>Tracheophyta</taxon>
        <taxon>Spermatophyta</taxon>
        <taxon>Magnoliopsida</taxon>
        <taxon>Liliopsida</taxon>
        <taxon>Zingiberales</taxon>
        <taxon>Musaceae</taxon>
        <taxon>Musa</taxon>
    </lineage>
</organism>
<keyword evidence="10" id="KW-1185">Reference proteome</keyword>
<sequence>MAVSPDLFSASSNLLLCAENADDVASWDEEEQDVEGDAAAVAATADEEWVPPALADDRAAIAALLAAEPDHLPRDDYLGRLHARAIDATARHDAINWILKARAVFTRSLAKCPSLPLPPLFPASDTVSGFYRFRPVTACLSVNYLDRFLSSHSLPGQNGKGGWPMQLLSVACVSVAAKMEETHVPLLLDLQLRDPPYVFEPRTIQRMELLLATALRWRLRAVTPFDFLHHLAAFPAVAALSPSSSSALFSRAAHLVLSTHRVVDFLVFRPSVMAAAAFLCAANEMTESSAIGTGDWSSCFDAWVSKGVVNRCRQLMEECVIGTCPSSRRGNTIECRGRPEPPRSPVGVLDSAACTSCDTGPRSEDGPEPRPAKRLRLGEHPCTDRVFTGLDGELL</sequence>
<evidence type="ECO:0000259" key="7">
    <source>
        <dbReference type="SMART" id="SM00385"/>
    </source>
</evidence>
<keyword evidence="2" id="KW-0132">Cell division</keyword>
<dbReference type="SMART" id="SM00385">
    <property type="entry name" value="CYCLIN"/>
    <property type="match status" value="1"/>
</dbReference>
<dbReference type="EMBL" id="PYDT01000005">
    <property type="protein sequence ID" value="THU59372.1"/>
    <property type="molecule type" value="Genomic_DNA"/>
</dbReference>
<feature type="compositionally biased region" description="Basic and acidic residues" evidence="6">
    <location>
        <begin position="361"/>
        <end position="377"/>
    </location>
</feature>
<dbReference type="STRING" id="52838.A0A4S8JEP6"/>
<dbReference type="Gene3D" id="1.10.472.10">
    <property type="entry name" value="Cyclin-like"/>
    <property type="match status" value="2"/>
</dbReference>
<keyword evidence="3 5" id="KW-0195">Cyclin</keyword>
<keyword evidence="4" id="KW-0131">Cell cycle</keyword>
<dbReference type="InterPro" id="IPR036915">
    <property type="entry name" value="Cyclin-like_sf"/>
</dbReference>
<proteinExistence type="inferred from homology"/>
<evidence type="ECO:0008006" key="11">
    <source>
        <dbReference type="Google" id="ProtNLM"/>
    </source>
</evidence>
<dbReference type="InterPro" id="IPR039361">
    <property type="entry name" value="Cyclin"/>
</dbReference>
<dbReference type="InterPro" id="IPR004367">
    <property type="entry name" value="Cyclin_C-dom"/>
</dbReference>
<evidence type="ECO:0000256" key="1">
    <source>
        <dbReference type="ARBA" id="ARBA00009065"/>
    </source>
</evidence>
<dbReference type="CDD" id="cd20543">
    <property type="entry name" value="CYCLIN_AtCycD-like_rpt1"/>
    <property type="match status" value="1"/>
</dbReference>
<evidence type="ECO:0000256" key="3">
    <source>
        <dbReference type="ARBA" id="ARBA00023127"/>
    </source>
</evidence>
<dbReference type="Pfam" id="PF02984">
    <property type="entry name" value="Cyclin_C"/>
    <property type="match status" value="1"/>
</dbReference>